<name>A0A1I2V4F9_9GAMM</name>
<evidence type="ECO:0000313" key="1">
    <source>
        <dbReference type="EMBL" id="SFG84228.1"/>
    </source>
</evidence>
<organism evidence="1 2">
    <name type="scientific">Neptunomonas qingdaonensis</name>
    <dbReference type="NCBI Taxonomy" id="1045558"/>
    <lineage>
        <taxon>Bacteria</taxon>
        <taxon>Pseudomonadati</taxon>
        <taxon>Pseudomonadota</taxon>
        <taxon>Gammaproteobacteria</taxon>
        <taxon>Oceanospirillales</taxon>
        <taxon>Oceanospirillaceae</taxon>
        <taxon>Neptunomonas</taxon>
    </lineage>
</organism>
<dbReference type="EMBL" id="FOOU01000015">
    <property type="protein sequence ID" value="SFG84228.1"/>
    <property type="molecule type" value="Genomic_DNA"/>
</dbReference>
<evidence type="ECO:0000313" key="2">
    <source>
        <dbReference type="Proteomes" id="UP000198623"/>
    </source>
</evidence>
<gene>
    <name evidence="1" type="ORF">SAMN05216175_11562</name>
</gene>
<accession>A0A1I2V4F9</accession>
<dbReference type="OrthoDB" id="7063376at2"/>
<keyword evidence="2" id="KW-1185">Reference proteome</keyword>
<dbReference type="Proteomes" id="UP000198623">
    <property type="component" value="Unassembled WGS sequence"/>
</dbReference>
<dbReference type="RefSeq" id="WP_090729848.1">
    <property type="nucleotide sequence ID" value="NZ_FOOU01000015.1"/>
</dbReference>
<reference evidence="2" key="1">
    <citation type="submission" date="2016-10" db="EMBL/GenBank/DDBJ databases">
        <authorList>
            <person name="Varghese N."/>
            <person name="Submissions S."/>
        </authorList>
    </citation>
    <scope>NUCLEOTIDE SEQUENCE [LARGE SCALE GENOMIC DNA]</scope>
    <source>
        <strain evidence="2">CGMCC 1.10971</strain>
    </source>
</reference>
<sequence>MNVSALRNQLNNGKIASIKIMSNEGDIYTAQAVVGNELHTLNQDESGKPWVFHSYIEAKRALSSCEVPIDLETSTVYDEMVNIHH</sequence>
<dbReference type="AlphaFoldDB" id="A0A1I2V4F9"/>
<dbReference type="Pfam" id="PF20090">
    <property type="entry name" value="DUF6482"/>
    <property type="match status" value="1"/>
</dbReference>
<dbReference type="InterPro" id="IPR045508">
    <property type="entry name" value="DUF6482"/>
</dbReference>
<proteinExistence type="predicted"/>
<protein>
    <submittedName>
        <fullName evidence="1">Uncharacterized protein</fullName>
    </submittedName>
</protein>